<evidence type="ECO:0000259" key="5">
    <source>
        <dbReference type="Pfam" id="PF24245"/>
    </source>
</evidence>
<sequence length="638" mass="70897">MSRQPSPTPNNHNIYHHQSSSREHHAHHGTSLTPSASASSALTKQRSLPKGYTPGITAGAEDSKYQTKYKELKKKVKEIELDNDKLYLKLLLAKKNIRRMNLERAILYERLAAVPPTPGRHPQDLPPESDPLFSQQPPAPQTDITRLEANEAAIAEYLRAHPNARVVQGHHGRPIAIEDLPTSDIRTGTSVPPPPPPGISIVHSFRHDSAPGLDPRYPPPVPPGIPAQSVISGLRDPYDEPPVSNTRSIPPPPPPPPQQGGFTERGSGGWASREYHHREHRSHSNASSGHHHRRHHSDLDSLQGEREHERTRDRDRDQHGSGRLEALRGSRRSSISGHNEIPPPPPDPRSTGGSGRRHDRHDFNDIGHPHDTRHPHQHIQISTSNLPPSPPSLHSPTNSRGSRMHGHQRIGPGAHIHRDSPRDPEYELELQRGRELERAREREREENMRYQMAMEEEEMRLWRQEHGLMGPGIPHGRSRSDTPNSGSGHENTSSRPPSGQSYERSDRESRGTARYGTAVHHSNILGLEPDYGDQIHSSRESHSRHIRHGSGHGYVEMTGGGGGAGRKRQHAEMDLDDSERERGGGGSGSGSGSLRSPLESHHSSSVAAGLSDSMEHRAKRMRSPMLSRVRDDSMDEDD</sequence>
<feature type="region of interest" description="Disordered" evidence="4">
    <location>
        <begin position="467"/>
        <end position="638"/>
    </location>
</feature>
<feature type="compositionally biased region" description="Pro residues" evidence="4">
    <location>
        <begin position="216"/>
        <end position="225"/>
    </location>
</feature>
<organism evidence="6 7">
    <name type="scientific">Somion occarium</name>
    <dbReference type="NCBI Taxonomy" id="3059160"/>
    <lineage>
        <taxon>Eukaryota</taxon>
        <taxon>Fungi</taxon>
        <taxon>Dikarya</taxon>
        <taxon>Basidiomycota</taxon>
        <taxon>Agaricomycotina</taxon>
        <taxon>Agaricomycetes</taxon>
        <taxon>Polyporales</taxon>
        <taxon>Cerrenaceae</taxon>
        <taxon>Somion</taxon>
    </lineage>
</organism>
<feature type="compositionally biased region" description="Pro residues" evidence="4">
    <location>
        <begin position="115"/>
        <end position="129"/>
    </location>
</feature>
<gene>
    <name evidence="6" type="ORF">GFSPODELE1_LOCUS3511</name>
</gene>
<proteinExistence type="predicted"/>
<reference evidence="7" key="1">
    <citation type="submission" date="2024-04" db="EMBL/GenBank/DDBJ databases">
        <authorList>
            <person name="Shaw F."/>
            <person name="Minotto A."/>
        </authorList>
    </citation>
    <scope>NUCLEOTIDE SEQUENCE [LARGE SCALE GENOMIC DNA]</scope>
</reference>
<feature type="region of interest" description="Disordered" evidence="4">
    <location>
        <begin position="1"/>
        <end position="59"/>
    </location>
</feature>
<feature type="compositionally biased region" description="Basic residues" evidence="4">
    <location>
        <begin position="278"/>
        <end position="296"/>
    </location>
</feature>
<accession>A0ABP1D041</accession>
<protein>
    <recommendedName>
        <fullName evidence="5">INO80 complex subunit F domain-containing protein</fullName>
    </recommendedName>
</protein>
<evidence type="ECO:0000256" key="3">
    <source>
        <dbReference type="SAM" id="Coils"/>
    </source>
</evidence>
<keyword evidence="2" id="KW-0539">Nucleus</keyword>
<feature type="region of interest" description="Disordered" evidence="4">
    <location>
        <begin position="115"/>
        <end position="140"/>
    </location>
</feature>
<keyword evidence="7" id="KW-1185">Reference proteome</keyword>
<feature type="coiled-coil region" evidence="3">
    <location>
        <begin position="62"/>
        <end position="89"/>
    </location>
</feature>
<evidence type="ECO:0000256" key="1">
    <source>
        <dbReference type="ARBA" id="ARBA00004123"/>
    </source>
</evidence>
<feature type="region of interest" description="Disordered" evidence="4">
    <location>
        <begin position="183"/>
        <end position="446"/>
    </location>
</feature>
<feature type="compositionally biased region" description="Basic and acidic residues" evidence="4">
    <location>
        <begin position="297"/>
        <end position="328"/>
    </location>
</feature>
<keyword evidence="3" id="KW-0175">Coiled coil</keyword>
<comment type="subcellular location">
    <subcellularLocation>
        <location evidence="1">Nucleus</location>
    </subcellularLocation>
</comment>
<evidence type="ECO:0000256" key="4">
    <source>
        <dbReference type="SAM" id="MobiDB-lite"/>
    </source>
</evidence>
<feature type="compositionally biased region" description="Basic and acidic residues" evidence="4">
    <location>
        <begin position="360"/>
        <end position="374"/>
    </location>
</feature>
<feature type="compositionally biased region" description="Pro residues" evidence="4">
    <location>
        <begin position="249"/>
        <end position="258"/>
    </location>
</feature>
<name>A0ABP1D041_9APHY</name>
<evidence type="ECO:0000313" key="7">
    <source>
        <dbReference type="Proteomes" id="UP001497453"/>
    </source>
</evidence>
<dbReference type="Pfam" id="PF24245">
    <property type="entry name" value="INO80F"/>
    <property type="match status" value="1"/>
</dbReference>
<dbReference type="EMBL" id="OZ037945">
    <property type="protein sequence ID" value="CAL1701276.1"/>
    <property type="molecule type" value="Genomic_DNA"/>
</dbReference>
<feature type="domain" description="INO80 complex subunit F" evidence="5">
    <location>
        <begin position="65"/>
        <end position="111"/>
    </location>
</feature>
<evidence type="ECO:0000256" key="2">
    <source>
        <dbReference type="ARBA" id="ARBA00023242"/>
    </source>
</evidence>
<dbReference type="InterPro" id="IPR056513">
    <property type="entry name" value="INO80F"/>
</dbReference>
<feature type="compositionally biased region" description="Polar residues" evidence="4">
    <location>
        <begin position="481"/>
        <end position="502"/>
    </location>
</feature>
<feature type="compositionally biased region" description="Low complexity" evidence="4">
    <location>
        <begin position="30"/>
        <end position="43"/>
    </location>
</feature>
<feature type="compositionally biased region" description="Basic and acidic residues" evidence="4">
    <location>
        <begin position="416"/>
        <end position="446"/>
    </location>
</feature>
<feature type="compositionally biased region" description="Polar residues" evidence="4">
    <location>
        <begin position="1"/>
        <end position="18"/>
    </location>
</feature>
<evidence type="ECO:0000313" key="6">
    <source>
        <dbReference type="EMBL" id="CAL1701276.1"/>
    </source>
</evidence>
<dbReference type="Proteomes" id="UP001497453">
    <property type="component" value="Chromosome 2"/>
</dbReference>